<evidence type="ECO:0000256" key="2">
    <source>
        <dbReference type="RuleBase" id="RU363015"/>
    </source>
</evidence>
<accession>A0ABQ1GZN5</accession>
<dbReference type="InterPro" id="IPR005269">
    <property type="entry name" value="LOG"/>
</dbReference>
<sequence length="199" mass="21642">MKNICVFCGSNPGSNPDYMEGAKKLGIALAEAGITLVYGGARVGLMGAVADTVLAHGGEVIGVIPKSLVDREIAHTGLTDLHIVGSMHERKALMSELADGFIALPGGSGTLEEFFEVFTWAQLGHHQKPCGLLNLNGYFTPLLQFIDHTIGEGFMKEDYRAMILSDSEPEPLLQRFEQYQAPEIVKWVDHRPSTLSKES</sequence>
<dbReference type="Gene3D" id="3.40.50.450">
    <property type="match status" value="1"/>
</dbReference>
<comment type="caution">
    <text evidence="3">The sequence shown here is derived from an EMBL/GenBank/DDBJ whole genome shotgun (WGS) entry which is preliminary data.</text>
</comment>
<evidence type="ECO:0000256" key="1">
    <source>
        <dbReference type="ARBA" id="ARBA00006763"/>
    </source>
</evidence>
<dbReference type="Pfam" id="PF03641">
    <property type="entry name" value="Lysine_decarbox"/>
    <property type="match status" value="1"/>
</dbReference>
<dbReference type="Proteomes" id="UP000617979">
    <property type="component" value="Unassembled WGS sequence"/>
</dbReference>
<name>A0ABQ1GZN5_9BACL</name>
<proteinExistence type="inferred from homology"/>
<dbReference type="PANTHER" id="PTHR31223:SF70">
    <property type="entry name" value="LOG FAMILY PROTEIN YJL055W"/>
    <property type="match status" value="1"/>
</dbReference>
<dbReference type="RefSeq" id="WP_188433101.1">
    <property type="nucleotide sequence ID" value="NZ_BMEX01000012.1"/>
</dbReference>
<dbReference type="SUPFAM" id="SSF102405">
    <property type="entry name" value="MCP/YpsA-like"/>
    <property type="match status" value="1"/>
</dbReference>
<protein>
    <recommendedName>
        <fullName evidence="2">Cytokinin riboside 5'-monophosphate phosphoribohydrolase</fullName>
        <ecNumber evidence="2">3.2.2.n1</ecNumber>
    </recommendedName>
</protein>
<dbReference type="PANTHER" id="PTHR31223">
    <property type="entry name" value="LOG FAMILY PROTEIN YJL055W"/>
    <property type="match status" value="1"/>
</dbReference>
<dbReference type="NCBIfam" id="TIGR00730">
    <property type="entry name" value="Rossman fold protein, TIGR00730 family"/>
    <property type="match status" value="1"/>
</dbReference>
<dbReference type="EMBL" id="BMEX01000012">
    <property type="protein sequence ID" value="GGA52974.1"/>
    <property type="molecule type" value="Genomic_DNA"/>
</dbReference>
<evidence type="ECO:0000313" key="3">
    <source>
        <dbReference type="EMBL" id="GGA52974.1"/>
    </source>
</evidence>
<evidence type="ECO:0000313" key="4">
    <source>
        <dbReference type="Proteomes" id="UP000617979"/>
    </source>
</evidence>
<keyword evidence="4" id="KW-1185">Reference proteome</keyword>
<dbReference type="InterPro" id="IPR031100">
    <property type="entry name" value="LOG_fam"/>
</dbReference>
<keyword evidence="2" id="KW-0203">Cytokinin biosynthesis</keyword>
<organism evidence="3 4">
    <name type="scientific">Kroppenstedtia guangzhouensis</name>
    <dbReference type="NCBI Taxonomy" id="1274356"/>
    <lineage>
        <taxon>Bacteria</taxon>
        <taxon>Bacillati</taxon>
        <taxon>Bacillota</taxon>
        <taxon>Bacilli</taxon>
        <taxon>Bacillales</taxon>
        <taxon>Thermoactinomycetaceae</taxon>
        <taxon>Kroppenstedtia</taxon>
    </lineage>
</organism>
<dbReference type="EC" id="3.2.2.n1" evidence="2"/>
<keyword evidence="2" id="KW-0378">Hydrolase</keyword>
<comment type="similarity">
    <text evidence="1 2">Belongs to the LOG family.</text>
</comment>
<gene>
    <name evidence="3" type="ORF">GCM10007416_27610</name>
</gene>
<reference evidence="4" key="1">
    <citation type="journal article" date="2019" name="Int. J. Syst. Evol. Microbiol.">
        <title>The Global Catalogue of Microorganisms (GCM) 10K type strain sequencing project: providing services to taxonomists for standard genome sequencing and annotation.</title>
        <authorList>
            <consortium name="The Broad Institute Genomics Platform"/>
            <consortium name="The Broad Institute Genome Sequencing Center for Infectious Disease"/>
            <person name="Wu L."/>
            <person name="Ma J."/>
        </authorList>
    </citation>
    <scope>NUCLEOTIDE SEQUENCE [LARGE SCALE GENOMIC DNA]</scope>
    <source>
        <strain evidence="4">CGMCC 1.12404</strain>
    </source>
</reference>